<organism evidence="3 4">
    <name type="scientific">Pseudomarimonas arenosa</name>
    <dbReference type="NCBI Taxonomy" id="2774145"/>
    <lineage>
        <taxon>Bacteria</taxon>
        <taxon>Pseudomonadati</taxon>
        <taxon>Pseudomonadota</taxon>
        <taxon>Gammaproteobacteria</taxon>
        <taxon>Lysobacterales</taxon>
        <taxon>Lysobacteraceae</taxon>
        <taxon>Pseudomarimonas</taxon>
    </lineage>
</organism>
<comment type="caution">
    <text evidence="3">The sequence shown here is derived from an EMBL/GenBank/DDBJ whole genome shotgun (WGS) entry which is preliminary data.</text>
</comment>
<evidence type="ECO:0000256" key="2">
    <source>
        <dbReference type="SAM" id="MobiDB-lite"/>
    </source>
</evidence>
<evidence type="ECO:0000313" key="4">
    <source>
        <dbReference type="Proteomes" id="UP000613768"/>
    </source>
</evidence>
<dbReference type="EMBL" id="JACYTR010000026">
    <property type="protein sequence ID" value="MBD8526587.1"/>
    <property type="molecule type" value="Genomic_DNA"/>
</dbReference>
<reference evidence="3 4" key="1">
    <citation type="submission" date="2020-09" db="EMBL/GenBank/DDBJ databases">
        <title>Pseudoxanthomonas sp. CAU 1598 isolated from sand of Yaerae Beach.</title>
        <authorList>
            <person name="Kim W."/>
        </authorList>
    </citation>
    <scope>NUCLEOTIDE SEQUENCE [LARGE SCALE GENOMIC DNA]</scope>
    <source>
        <strain evidence="3 4">CAU 1598</strain>
    </source>
</reference>
<feature type="region of interest" description="Disordered" evidence="2">
    <location>
        <begin position="653"/>
        <end position="677"/>
    </location>
</feature>
<gene>
    <name evidence="3" type="ORF">IFO71_12655</name>
</gene>
<dbReference type="InterPro" id="IPR012434">
    <property type="entry name" value="DUF1631"/>
</dbReference>
<proteinExistence type="predicted"/>
<name>A0AAW3ZN11_9GAMM</name>
<sequence>MEPKPSSNVIDLSSRGVPAQPAALAELRLLSTRRLPALVAEVLDRADDALFDFVQRTKSSTEQQDYFDAMRELRRQRAQVEQRYRDRLAEVFSALEKRQPRSASLAQAPATSLDGLSLVGTDELEEQLACDQLIAQADRRHSEGLRQLERRLAVAAGLQEISADQNPIGAHHICQAFRSALAGVEASIKARLVLYKLFERELLDALGGLVHDANHRLHQLGIMPAMAPAKAPPRRVQESEPRGGSEERDGIRREVVRDRSDGSESGYAPRGDARRDRSYGSVSGSGAQHPAESVDQIFSSVRELCEAVLSAQRSTAAASEEAGGPARVYLPESHALSALQSLQKELPQALLNSIDDPQLSLSTLLKRELLSQAERLNLGDPGAELAAQDEQALFLVGMLFDVLLSQRSYERPVRRQFARLTVPYARAALLDQHLFALKTHPARQLLNSLAEACDGNRGESAAERDLLDRVGTVVDRLISEFNEDIAIFSELESDFRSFLDQHRKRAELAERRAAEAQRGKERLDEARAMAAMELASLMGAREAPPVVDQFLSRYWTHHLAVIFLREGGESARYADAKRSGEAVFQAFLACETGADLPPGLAEVATPILASSGITGPAAKEVVDAVEWVLHALRLGRVEAARKHPLPSALRDALEAEEKAAASEQSEATAETAATPVTDTTEVAAAKVDAAIAASSETAQPELHVVAEGPAEDEYDAADIEQIESLQVGAWVEFIGDDGNSIPTKLSWVSPISSRLLFVTRRGMRHCAASPQELAVMIKQGKLHLRVGDSAFEQAMNQVLGRLREAVPAQRVG</sequence>
<feature type="coiled-coil region" evidence="1">
    <location>
        <begin position="499"/>
        <end position="526"/>
    </location>
</feature>
<feature type="region of interest" description="Disordered" evidence="2">
    <location>
        <begin position="225"/>
        <end position="291"/>
    </location>
</feature>
<feature type="compositionally biased region" description="Low complexity" evidence="2">
    <location>
        <begin position="661"/>
        <end position="677"/>
    </location>
</feature>
<keyword evidence="4" id="KW-1185">Reference proteome</keyword>
<keyword evidence="1" id="KW-0175">Coiled coil</keyword>
<protein>
    <submittedName>
        <fullName evidence="3">DUF1631 domain-containing protein</fullName>
    </submittedName>
</protein>
<evidence type="ECO:0000313" key="3">
    <source>
        <dbReference type="EMBL" id="MBD8526587.1"/>
    </source>
</evidence>
<evidence type="ECO:0000256" key="1">
    <source>
        <dbReference type="SAM" id="Coils"/>
    </source>
</evidence>
<accession>A0AAW3ZN11</accession>
<dbReference type="RefSeq" id="WP_192030009.1">
    <property type="nucleotide sequence ID" value="NZ_JACYTR010000026.1"/>
</dbReference>
<dbReference type="AlphaFoldDB" id="A0AAW3ZN11"/>
<dbReference type="Proteomes" id="UP000613768">
    <property type="component" value="Unassembled WGS sequence"/>
</dbReference>
<feature type="compositionally biased region" description="Basic and acidic residues" evidence="2">
    <location>
        <begin position="235"/>
        <end position="262"/>
    </location>
</feature>
<feature type="coiled-coil region" evidence="1">
    <location>
        <begin position="63"/>
        <end position="90"/>
    </location>
</feature>
<dbReference type="Pfam" id="PF07793">
    <property type="entry name" value="DUF1631"/>
    <property type="match status" value="1"/>
</dbReference>